<keyword evidence="1" id="KW-0479">Metal-binding</keyword>
<comment type="similarity">
    <text evidence="4">Belongs to the metallo-beta-lactamase superfamily. Type III sulfatase family.</text>
</comment>
<feature type="domain" description="Metallo-beta-lactamase" evidence="5">
    <location>
        <begin position="88"/>
        <end position="307"/>
    </location>
</feature>
<evidence type="ECO:0000313" key="7">
    <source>
        <dbReference type="Proteomes" id="UP000027920"/>
    </source>
</evidence>
<protein>
    <recommendedName>
        <fullName evidence="5">Metallo-beta-lactamase domain-containing protein</fullName>
    </recommendedName>
</protein>
<reference evidence="6 7" key="1">
    <citation type="submission" date="2013-03" db="EMBL/GenBank/DDBJ databases">
        <title>The Genome Sequence of Exophiala aquamarina CBS 119918.</title>
        <authorList>
            <consortium name="The Broad Institute Genomics Platform"/>
            <person name="Cuomo C."/>
            <person name="de Hoog S."/>
            <person name="Gorbushina A."/>
            <person name="Walker B."/>
            <person name="Young S.K."/>
            <person name="Zeng Q."/>
            <person name="Gargeya S."/>
            <person name="Fitzgerald M."/>
            <person name="Haas B."/>
            <person name="Abouelleil A."/>
            <person name="Allen A.W."/>
            <person name="Alvarado L."/>
            <person name="Arachchi H.M."/>
            <person name="Berlin A.M."/>
            <person name="Chapman S.B."/>
            <person name="Gainer-Dewar J."/>
            <person name="Goldberg J."/>
            <person name="Griggs A."/>
            <person name="Gujja S."/>
            <person name="Hansen M."/>
            <person name="Howarth C."/>
            <person name="Imamovic A."/>
            <person name="Ireland A."/>
            <person name="Larimer J."/>
            <person name="McCowan C."/>
            <person name="Murphy C."/>
            <person name="Pearson M."/>
            <person name="Poon T.W."/>
            <person name="Priest M."/>
            <person name="Roberts A."/>
            <person name="Saif S."/>
            <person name="Shea T."/>
            <person name="Sisk P."/>
            <person name="Sykes S."/>
            <person name="Wortman J."/>
            <person name="Nusbaum C."/>
            <person name="Birren B."/>
        </authorList>
    </citation>
    <scope>NUCLEOTIDE SEQUENCE [LARGE SCALE GENOMIC DNA]</scope>
    <source>
        <strain evidence="6 7">CBS 119918</strain>
    </source>
</reference>
<dbReference type="Gene3D" id="3.30.1050.10">
    <property type="entry name" value="SCP2 sterol-binding domain"/>
    <property type="match status" value="1"/>
</dbReference>
<keyword evidence="3" id="KW-0862">Zinc</keyword>
<accession>A0A072P3A3</accession>
<dbReference type="OrthoDB" id="449487at2759"/>
<evidence type="ECO:0000256" key="2">
    <source>
        <dbReference type="ARBA" id="ARBA00022801"/>
    </source>
</evidence>
<evidence type="ECO:0000259" key="5">
    <source>
        <dbReference type="SMART" id="SM00849"/>
    </source>
</evidence>
<dbReference type="InterPro" id="IPR036527">
    <property type="entry name" value="SCP2_sterol-bd_dom_sf"/>
</dbReference>
<dbReference type="PANTHER" id="PTHR43223">
    <property type="entry name" value="ALKYL/ARYL-SULFATASE"/>
    <property type="match status" value="1"/>
</dbReference>
<evidence type="ECO:0000256" key="3">
    <source>
        <dbReference type="ARBA" id="ARBA00022833"/>
    </source>
</evidence>
<dbReference type="InterPro" id="IPR038536">
    <property type="entry name" value="Alkyl/aryl-sulf_dimr_sf"/>
</dbReference>
<dbReference type="PANTHER" id="PTHR43223:SF1">
    <property type="entry name" value="ALKYL_ARYL-SULFATASE BDS1"/>
    <property type="match status" value="1"/>
</dbReference>
<dbReference type="AlphaFoldDB" id="A0A072P3A3"/>
<dbReference type="CDD" id="cd07710">
    <property type="entry name" value="arylsulfatase_Sdsa1-like_MBL-fold"/>
    <property type="match status" value="1"/>
</dbReference>
<evidence type="ECO:0000256" key="4">
    <source>
        <dbReference type="ARBA" id="ARBA00033751"/>
    </source>
</evidence>
<dbReference type="Pfam" id="PF14863">
    <property type="entry name" value="Alkyl_sulf_dimr"/>
    <property type="match status" value="1"/>
</dbReference>
<dbReference type="VEuPathDB" id="FungiDB:A1O9_09977"/>
<dbReference type="GO" id="GO:0018909">
    <property type="term" value="P:dodecyl sulfate metabolic process"/>
    <property type="evidence" value="ECO:0007669"/>
    <property type="project" value="InterPro"/>
</dbReference>
<dbReference type="HOGENOM" id="CLU_014655_1_1_1"/>
<dbReference type="Pfam" id="PF14864">
    <property type="entry name" value="Alkyl_sulf_C"/>
    <property type="match status" value="1"/>
</dbReference>
<evidence type="ECO:0000256" key="1">
    <source>
        <dbReference type="ARBA" id="ARBA00022723"/>
    </source>
</evidence>
<dbReference type="GO" id="GO:0018741">
    <property type="term" value="F:linear primary-alkylsulfatase activity"/>
    <property type="evidence" value="ECO:0007669"/>
    <property type="project" value="InterPro"/>
</dbReference>
<dbReference type="InterPro" id="IPR044097">
    <property type="entry name" value="Bds1/SdsA1_MBL-fold"/>
</dbReference>
<name>A0A072P3A3_9EURO</name>
<organism evidence="6 7">
    <name type="scientific">Exophiala aquamarina CBS 119918</name>
    <dbReference type="NCBI Taxonomy" id="1182545"/>
    <lineage>
        <taxon>Eukaryota</taxon>
        <taxon>Fungi</taxon>
        <taxon>Dikarya</taxon>
        <taxon>Ascomycota</taxon>
        <taxon>Pezizomycotina</taxon>
        <taxon>Eurotiomycetes</taxon>
        <taxon>Chaetothyriomycetidae</taxon>
        <taxon>Chaetothyriales</taxon>
        <taxon>Herpotrichiellaceae</taxon>
        <taxon>Exophiala</taxon>
    </lineage>
</organism>
<dbReference type="SUPFAM" id="SSF55718">
    <property type="entry name" value="SCP-like"/>
    <property type="match status" value="1"/>
</dbReference>
<dbReference type="Proteomes" id="UP000027920">
    <property type="component" value="Unassembled WGS sequence"/>
</dbReference>
<dbReference type="EMBL" id="AMGV01000011">
    <property type="protein sequence ID" value="KEF54182.1"/>
    <property type="molecule type" value="Genomic_DNA"/>
</dbReference>
<gene>
    <name evidence="6" type="ORF">A1O9_09977</name>
</gene>
<dbReference type="GO" id="GO:0046872">
    <property type="term" value="F:metal ion binding"/>
    <property type="evidence" value="ECO:0007669"/>
    <property type="project" value="UniProtKB-KW"/>
</dbReference>
<dbReference type="InterPro" id="IPR036866">
    <property type="entry name" value="RibonucZ/Hydroxyglut_hydro"/>
</dbReference>
<comment type="caution">
    <text evidence="6">The sequence shown here is derived from an EMBL/GenBank/DDBJ whole genome shotgun (WGS) entry which is preliminary data.</text>
</comment>
<keyword evidence="7" id="KW-1185">Reference proteome</keyword>
<dbReference type="Gene3D" id="3.60.15.30">
    <property type="entry name" value="Metallo-beta-lactamase domain"/>
    <property type="match status" value="1"/>
</dbReference>
<dbReference type="SMART" id="SM00849">
    <property type="entry name" value="Lactamase_B"/>
    <property type="match status" value="1"/>
</dbReference>
<dbReference type="InterPro" id="IPR029228">
    <property type="entry name" value="Alkyl_sulf_dimr"/>
</dbReference>
<dbReference type="SUPFAM" id="SSF56281">
    <property type="entry name" value="Metallo-hydrolase/oxidoreductase"/>
    <property type="match status" value="1"/>
</dbReference>
<dbReference type="InterPro" id="IPR029229">
    <property type="entry name" value="Alkyl_sulf_C"/>
</dbReference>
<dbReference type="Pfam" id="PF00753">
    <property type="entry name" value="Lactamase_B"/>
    <property type="match status" value="1"/>
</dbReference>
<sequence>MATDQISPSFEDRTDFQNADRGFVGKLSPCIIRDKDGRVVWNNDQYDFLQAECPPTANAKLWRQGQLCARQGLFKVTEGIYQVRGLDISNITFVEGRTGVLVVDPLVSIECAAAALALYRKHRGSVEVKGVIYSHSHMDHFGGAAGVLPQNKNLKIPIYAPNGFMEEVLSENIFAGPAMRRRAEYMFGSHLLKKPDGQLGTGLGLGCSSGQSAIVAPTVLVTQTGEEHTVDGIRIVFQMVPGTEAPAEINFYFPDHRALCIAECATHVMHNIITLRGAQVRDAKAWSKYLDETISVFGTADVLFAGHHWPTWGRKEICQLLSEQRDFYAYLHDQTVRMMNTGLSGIQIAEQIRLPTSLQKAWHIQGFYGSVSHNVKAVYQRYLGWFDGNPAHLWQHPPEEEGKRYLKCFGGVDGLVQRAREFEDDNDLRFAATLLDHALYAAPASPVVKSALSRVFEKLGFGAENATWRNFYLTKAQDLRQTSRDQGGQGGMTDIPAVNPALSVDQWFDCLSINLDGPRCEETKMVLDFYVPDEHRRWRVNLSNGALTNRSLPEESHFEGHSDLSVSLSKRDLYDVLRGRLDSISHKSSELQPLHKLLGLLSISVTQAVVSSRL</sequence>
<dbReference type="GeneID" id="25284885"/>
<dbReference type="InterPro" id="IPR001279">
    <property type="entry name" value="Metallo-B-lactamas"/>
</dbReference>
<evidence type="ECO:0000313" key="6">
    <source>
        <dbReference type="EMBL" id="KEF54182.1"/>
    </source>
</evidence>
<keyword evidence="2" id="KW-0378">Hydrolase</keyword>
<dbReference type="FunFam" id="3.60.15.30:FF:000001">
    <property type="entry name" value="Alkyl/aryl-sulfatase BDS1"/>
    <property type="match status" value="1"/>
</dbReference>
<dbReference type="Gene3D" id="1.25.40.880">
    <property type="entry name" value="Alkyl sulfatase, dimerisation domain"/>
    <property type="match status" value="1"/>
</dbReference>
<dbReference type="RefSeq" id="XP_013256772.1">
    <property type="nucleotide sequence ID" value="XM_013401318.1"/>
</dbReference>
<proteinExistence type="inferred from homology"/>
<dbReference type="InterPro" id="IPR052195">
    <property type="entry name" value="Bact_Alkyl/Aryl-Sulfatase"/>
</dbReference>
<dbReference type="GO" id="GO:0046983">
    <property type="term" value="F:protein dimerization activity"/>
    <property type="evidence" value="ECO:0007669"/>
    <property type="project" value="InterPro"/>
</dbReference>